<evidence type="ECO:0000256" key="5">
    <source>
        <dbReference type="HAMAP-Rule" id="MF_00167"/>
    </source>
</evidence>
<dbReference type="Pfam" id="PF02599">
    <property type="entry name" value="CsrA"/>
    <property type="match status" value="1"/>
</dbReference>
<keyword evidence="3 5" id="KW-0810">Translation regulation</keyword>
<dbReference type="GO" id="GO:0005829">
    <property type="term" value="C:cytosol"/>
    <property type="evidence" value="ECO:0007669"/>
    <property type="project" value="TreeGrafter"/>
</dbReference>
<sequence length="80" mass="9188">MLVLTRKKGESIMLGHDIEITVVDIDGDQIKLGINAPKHIEIHRKEIYLTIQEENKKAAKPTISIHTLKEVFQNTRKIDE</sequence>
<comment type="subcellular location">
    <subcellularLocation>
        <location evidence="5">Cytoplasm</location>
    </subcellularLocation>
</comment>
<dbReference type="HAMAP" id="MF_00167">
    <property type="entry name" value="CsrA"/>
    <property type="match status" value="1"/>
</dbReference>
<dbReference type="GO" id="GO:0048027">
    <property type="term" value="F:mRNA 5'-UTR binding"/>
    <property type="evidence" value="ECO:0007669"/>
    <property type="project" value="UniProtKB-UniRule"/>
</dbReference>
<proteinExistence type="inferred from homology"/>
<dbReference type="Gene3D" id="2.60.40.4380">
    <property type="entry name" value="Translational regulator CsrA"/>
    <property type="match status" value="1"/>
</dbReference>
<dbReference type="NCBIfam" id="NF002469">
    <property type="entry name" value="PRK01712.1"/>
    <property type="match status" value="1"/>
</dbReference>
<comment type="subunit">
    <text evidence="5">Homodimer; the beta-strands of each monomer intercalate to form a hydrophobic core, while the alpha-helices form wings that extend away from the core.</text>
</comment>
<keyword evidence="4 5" id="KW-0694">RNA-binding</keyword>
<accession>A0A4R3KJ10</accession>
<comment type="function">
    <text evidence="5">A translational regulator that binds mRNA to regulate translation initiation and/or mRNA stability. Usually binds in the 5'-UTR at or near the Shine-Dalgarno sequence preventing ribosome-binding, thus repressing translation. Its main target seems to be the major flagellin gene, while its function is anatagonized by FliW.</text>
</comment>
<comment type="caution">
    <text evidence="6">The sequence shown here is derived from an EMBL/GenBank/DDBJ whole genome shotgun (WGS) entry which is preliminary data.</text>
</comment>
<evidence type="ECO:0000256" key="3">
    <source>
        <dbReference type="ARBA" id="ARBA00022845"/>
    </source>
</evidence>
<keyword evidence="5" id="KW-1005">Bacterial flagellum biogenesis</keyword>
<organism evidence="6 7">
    <name type="scientific">Tepidibacillus fermentans</name>
    <dbReference type="NCBI Taxonomy" id="1281767"/>
    <lineage>
        <taxon>Bacteria</taxon>
        <taxon>Bacillati</taxon>
        <taxon>Bacillota</taxon>
        <taxon>Bacilli</taxon>
        <taxon>Bacillales</taxon>
        <taxon>Bacillaceae</taxon>
        <taxon>Tepidibacillus</taxon>
    </lineage>
</organism>
<comment type="similarity">
    <text evidence="5">Belongs to the CsrA/RsmA family.</text>
</comment>
<dbReference type="InterPro" id="IPR003751">
    <property type="entry name" value="CsrA"/>
</dbReference>
<keyword evidence="2 5" id="KW-0678">Repressor</keyword>
<dbReference type="SUPFAM" id="SSF117130">
    <property type="entry name" value="CsrA-like"/>
    <property type="match status" value="1"/>
</dbReference>
<dbReference type="GO" id="GO:0045947">
    <property type="term" value="P:negative regulation of translational initiation"/>
    <property type="evidence" value="ECO:0007669"/>
    <property type="project" value="UniProtKB-UniRule"/>
</dbReference>
<dbReference type="RefSeq" id="WP_132767735.1">
    <property type="nucleotide sequence ID" value="NZ_SMAB01000005.1"/>
</dbReference>
<dbReference type="PANTHER" id="PTHR34984:SF1">
    <property type="entry name" value="CARBON STORAGE REGULATOR"/>
    <property type="match status" value="1"/>
</dbReference>
<keyword evidence="7" id="KW-1185">Reference proteome</keyword>
<dbReference type="OrthoDB" id="9809061at2"/>
<keyword evidence="1 5" id="KW-0963">Cytoplasm</keyword>
<evidence type="ECO:0000313" key="6">
    <source>
        <dbReference type="EMBL" id="TCS83317.1"/>
    </source>
</evidence>
<protein>
    <recommendedName>
        <fullName evidence="5">Translational regulator CsrA</fullName>
    </recommendedName>
</protein>
<dbReference type="FunFam" id="2.60.40.4380:FF:000002">
    <property type="entry name" value="Translational regulator CsrA"/>
    <property type="match status" value="1"/>
</dbReference>
<evidence type="ECO:0000256" key="4">
    <source>
        <dbReference type="ARBA" id="ARBA00022884"/>
    </source>
</evidence>
<evidence type="ECO:0000256" key="1">
    <source>
        <dbReference type="ARBA" id="ARBA00022490"/>
    </source>
</evidence>
<dbReference type="PANTHER" id="PTHR34984">
    <property type="entry name" value="CARBON STORAGE REGULATOR"/>
    <property type="match status" value="1"/>
</dbReference>
<dbReference type="Proteomes" id="UP000295788">
    <property type="component" value="Unassembled WGS sequence"/>
</dbReference>
<dbReference type="GO" id="GO:0044781">
    <property type="term" value="P:bacterial-type flagellum organization"/>
    <property type="evidence" value="ECO:0007669"/>
    <property type="project" value="UniProtKB-KW"/>
</dbReference>
<dbReference type="GO" id="GO:0006109">
    <property type="term" value="P:regulation of carbohydrate metabolic process"/>
    <property type="evidence" value="ECO:0007669"/>
    <property type="project" value="InterPro"/>
</dbReference>
<dbReference type="AlphaFoldDB" id="A0A4R3KJ10"/>
<dbReference type="GO" id="GO:0006402">
    <property type="term" value="P:mRNA catabolic process"/>
    <property type="evidence" value="ECO:0007669"/>
    <property type="project" value="InterPro"/>
</dbReference>
<reference evidence="6 7" key="1">
    <citation type="submission" date="2019-03" db="EMBL/GenBank/DDBJ databases">
        <title>Genomic Encyclopedia of Type Strains, Phase IV (KMG-IV): sequencing the most valuable type-strain genomes for metagenomic binning, comparative biology and taxonomic classification.</title>
        <authorList>
            <person name="Goeker M."/>
        </authorList>
    </citation>
    <scope>NUCLEOTIDE SEQUENCE [LARGE SCALE GENOMIC DNA]</scope>
    <source>
        <strain evidence="6 7">DSM 23802</strain>
    </source>
</reference>
<evidence type="ECO:0000313" key="7">
    <source>
        <dbReference type="Proteomes" id="UP000295788"/>
    </source>
</evidence>
<dbReference type="InterPro" id="IPR036107">
    <property type="entry name" value="CsrA_sf"/>
</dbReference>
<name>A0A4R3KJ10_9BACI</name>
<dbReference type="EMBL" id="SMAB01000005">
    <property type="protein sequence ID" value="TCS83317.1"/>
    <property type="molecule type" value="Genomic_DNA"/>
</dbReference>
<dbReference type="GO" id="GO:1902208">
    <property type="term" value="P:regulation of bacterial-type flagellum assembly"/>
    <property type="evidence" value="ECO:0007669"/>
    <property type="project" value="UniProtKB-UniRule"/>
</dbReference>
<gene>
    <name evidence="5" type="primary">csrA</name>
    <name evidence="6" type="ORF">EDD72_10557</name>
</gene>
<dbReference type="NCBIfam" id="TIGR00202">
    <property type="entry name" value="csrA"/>
    <property type="match status" value="1"/>
</dbReference>
<evidence type="ECO:0000256" key="2">
    <source>
        <dbReference type="ARBA" id="ARBA00022491"/>
    </source>
</evidence>